<name>A0A5C1AI58_9BACT</name>
<protein>
    <submittedName>
        <fullName evidence="1">Uncharacterized protein</fullName>
    </submittedName>
</protein>
<accession>A0A5C1AI58</accession>
<evidence type="ECO:0000313" key="1">
    <source>
        <dbReference type="EMBL" id="QEL18335.1"/>
    </source>
</evidence>
<reference evidence="2" key="1">
    <citation type="submission" date="2019-08" db="EMBL/GenBank/DDBJ databases">
        <title>Limnoglobus roseus gen. nov., sp. nov., a novel freshwater planctomycete with a giant genome from the family Gemmataceae.</title>
        <authorList>
            <person name="Kulichevskaya I.S."/>
            <person name="Naumoff D.G."/>
            <person name="Miroshnikov K."/>
            <person name="Ivanova A."/>
            <person name="Philippov D.A."/>
            <person name="Hakobyan A."/>
            <person name="Rijpstra I.C."/>
            <person name="Sinninghe Damste J.S."/>
            <person name="Liesack W."/>
            <person name="Dedysh S.N."/>
        </authorList>
    </citation>
    <scope>NUCLEOTIDE SEQUENCE [LARGE SCALE GENOMIC DNA]</scope>
    <source>
        <strain evidence="2">PX52</strain>
    </source>
</reference>
<gene>
    <name evidence="1" type="ORF">PX52LOC_05356</name>
</gene>
<organism evidence="1 2">
    <name type="scientific">Limnoglobus roseus</name>
    <dbReference type="NCBI Taxonomy" id="2598579"/>
    <lineage>
        <taxon>Bacteria</taxon>
        <taxon>Pseudomonadati</taxon>
        <taxon>Planctomycetota</taxon>
        <taxon>Planctomycetia</taxon>
        <taxon>Gemmatales</taxon>
        <taxon>Gemmataceae</taxon>
        <taxon>Limnoglobus</taxon>
    </lineage>
</organism>
<sequence>MESLSDQGLIDEFGQLAGWTVSVLLRGASLYGEALRRGITLRLDSTLWRDVLPRISAGTLSPRAAVAYAGQPGLLKRLASLPFDVQDHFAAGGRVSVIPAVGAAPTEMGLCELYDAGLAATVINGGRLVDLDAQRASLAAKAKYARGAASHATTAAPVAAGLPTDADIGSLAAFLGDAMRTGNIDRPTPLWIAERVVVWMRGRAGG</sequence>
<keyword evidence="2" id="KW-1185">Reference proteome</keyword>
<dbReference type="KEGG" id="lrs:PX52LOC_05356"/>
<proteinExistence type="predicted"/>
<dbReference type="EMBL" id="CP042425">
    <property type="protein sequence ID" value="QEL18335.1"/>
    <property type="molecule type" value="Genomic_DNA"/>
</dbReference>
<dbReference type="AlphaFoldDB" id="A0A5C1AI58"/>
<dbReference type="Proteomes" id="UP000324974">
    <property type="component" value="Chromosome"/>
</dbReference>
<evidence type="ECO:0000313" key="2">
    <source>
        <dbReference type="Proteomes" id="UP000324974"/>
    </source>
</evidence>